<evidence type="ECO:0008006" key="3">
    <source>
        <dbReference type="Google" id="ProtNLM"/>
    </source>
</evidence>
<gene>
    <name evidence="1" type="ORF">FNU76_19480</name>
</gene>
<proteinExistence type="predicted"/>
<name>A0A516SJN5_9NEIS</name>
<reference evidence="2" key="1">
    <citation type="submission" date="2019-07" db="EMBL/GenBank/DDBJ databases">
        <title>Chitinimonas sp. nov., isolated from Ny-Alesund, arctica soil.</title>
        <authorList>
            <person name="Xu Q."/>
            <person name="Peng F."/>
        </authorList>
    </citation>
    <scope>NUCLEOTIDE SEQUENCE [LARGE SCALE GENOMIC DNA]</scope>
    <source>
        <strain evidence="2">R3-44</strain>
    </source>
</reference>
<dbReference type="Proteomes" id="UP000317550">
    <property type="component" value="Chromosome"/>
</dbReference>
<accession>A0A516SJN5</accession>
<dbReference type="KEGG" id="cari:FNU76_19480"/>
<dbReference type="EMBL" id="CP041730">
    <property type="protein sequence ID" value="QDQ28357.1"/>
    <property type="molecule type" value="Genomic_DNA"/>
</dbReference>
<protein>
    <recommendedName>
        <fullName evidence="3">Type IV toxin-antitoxin system AbiEi family antitoxin domain-containing protein</fullName>
    </recommendedName>
</protein>
<keyword evidence="2" id="KW-1185">Reference proteome</keyword>
<organism evidence="1 2">
    <name type="scientific">Chitinimonas arctica</name>
    <dbReference type="NCBI Taxonomy" id="2594795"/>
    <lineage>
        <taxon>Bacteria</taxon>
        <taxon>Pseudomonadati</taxon>
        <taxon>Pseudomonadota</taxon>
        <taxon>Betaproteobacteria</taxon>
        <taxon>Neisseriales</taxon>
        <taxon>Chitinibacteraceae</taxon>
        <taxon>Chitinimonas</taxon>
    </lineage>
</organism>
<sequence length="225" mass="24913">MKLEDRMRRSIQRRSGNLVFRSDLAALGSPTQVTHALGALVHEGELLRLGIGIYAKAKREAYGGRVRPLASLETIIREAAQRLGLGPHGSVSSVAAGGTEEAMLVIETDMPRISRKLVIDGKIVQFRSARRKLRDEGRPQPLTIPTVGVARFVQDLAHRYQVVYAINSMDQWADTVTRLAGDEVRSDPTEDLLVALKRAGKLSKKDVATLAVNYWRERKHGVRSV</sequence>
<dbReference type="OrthoDB" id="573467at2"/>
<evidence type="ECO:0000313" key="2">
    <source>
        <dbReference type="Proteomes" id="UP000317550"/>
    </source>
</evidence>
<dbReference type="AlphaFoldDB" id="A0A516SJN5"/>
<dbReference type="RefSeq" id="WP_144279740.1">
    <property type="nucleotide sequence ID" value="NZ_CP041730.1"/>
</dbReference>
<evidence type="ECO:0000313" key="1">
    <source>
        <dbReference type="EMBL" id="QDQ28357.1"/>
    </source>
</evidence>